<evidence type="ECO:0000313" key="1">
    <source>
        <dbReference type="EMBL" id="DAD79006.1"/>
    </source>
</evidence>
<name>A0A8S5M9U0_9CAUD</name>
<dbReference type="EMBL" id="BK014855">
    <property type="protein sequence ID" value="DAD79006.1"/>
    <property type="molecule type" value="Genomic_DNA"/>
</dbReference>
<proteinExistence type="predicted"/>
<accession>A0A8S5M9U0</accession>
<dbReference type="InterPro" id="IPR008983">
    <property type="entry name" value="Tumour_necrosis_fac-like_dom"/>
</dbReference>
<protein>
    <submittedName>
        <fullName evidence="1">Uncharacterized protein</fullName>
    </submittedName>
</protein>
<sequence length="138" mass="14062">MRRPYIKTVSSTASSVLANGVVPIGNTLVTGYCKAAMTLNGNSSISVNDSCVNGYLVIVNATFTAPAAGTVALNVSRNGTPIDGAAASTSVATANTEVRSLSFATIVKSVPSAPDTLTLVNSGVAAIFSNVEFDIYRL</sequence>
<reference evidence="1" key="1">
    <citation type="journal article" date="2021" name="Proc. Natl. Acad. Sci. U.S.A.">
        <title>A Catalog of Tens of Thousands of Viruses from Human Metagenomes Reveals Hidden Associations with Chronic Diseases.</title>
        <authorList>
            <person name="Tisza M.J."/>
            <person name="Buck C.B."/>
        </authorList>
    </citation>
    <scope>NUCLEOTIDE SEQUENCE</scope>
    <source>
        <strain evidence="1">Ctv4j104</strain>
    </source>
</reference>
<organism evidence="1">
    <name type="scientific">Siphoviridae sp. ctv4j104</name>
    <dbReference type="NCBI Taxonomy" id="2826510"/>
    <lineage>
        <taxon>Viruses</taxon>
        <taxon>Duplodnaviria</taxon>
        <taxon>Heunggongvirae</taxon>
        <taxon>Uroviricota</taxon>
        <taxon>Caudoviricetes</taxon>
    </lineage>
</organism>
<dbReference type="Gene3D" id="2.60.120.40">
    <property type="match status" value="1"/>
</dbReference>